<feature type="coiled-coil region" evidence="1">
    <location>
        <begin position="220"/>
        <end position="407"/>
    </location>
</feature>
<feature type="compositionally biased region" description="Acidic residues" evidence="2">
    <location>
        <begin position="29"/>
        <end position="38"/>
    </location>
</feature>
<feature type="coiled-coil region" evidence="1">
    <location>
        <begin position="706"/>
        <end position="768"/>
    </location>
</feature>
<evidence type="ECO:0000256" key="1">
    <source>
        <dbReference type="SAM" id="Coils"/>
    </source>
</evidence>
<organism evidence="3 4">
    <name type="scientific">Panagrolaimus superbus</name>
    <dbReference type="NCBI Taxonomy" id="310955"/>
    <lineage>
        <taxon>Eukaryota</taxon>
        <taxon>Metazoa</taxon>
        <taxon>Ecdysozoa</taxon>
        <taxon>Nematoda</taxon>
        <taxon>Chromadorea</taxon>
        <taxon>Rhabditida</taxon>
        <taxon>Tylenchina</taxon>
        <taxon>Panagrolaimomorpha</taxon>
        <taxon>Panagrolaimoidea</taxon>
        <taxon>Panagrolaimidae</taxon>
        <taxon>Panagrolaimus</taxon>
    </lineage>
</organism>
<dbReference type="GO" id="GO:0005794">
    <property type="term" value="C:Golgi apparatus"/>
    <property type="evidence" value="ECO:0007669"/>
    <property type="project" value="TreeGrafter"/>
</dbReference>
<dbReference type="InterPro" id="IPR052602">
    <property type="entry name" value="Growth_transcription_reg"/>
</dbReference>
<dbReference type="PANTHER" id="PTHR46515:SF1">
    <property type="entry name" value="TATA ELEMENT MODULATORY FACTOR"/>
    <property type="match status" value="1"/>
</dbReference>
<dbReference type="GO" id="GO:0005783">
    <property type="term" value="C:endoplasmic reticulum"/>
    <property type="evidence" value="ECO:0007669"/>
    <property type="project" value="TreeGrafter"/>
</dbReference>
<proteinExistence type="predicted"/>
<reference evidence="4" key="1">
    <citation type="submission" date="2022-11" db="UniProtKB">
        <authorList>
            <consortium name="WormBaseParasite"/>
        </authorList>
    </citation>
    <scope>IDENTIFICATION</scope>
</reference>
<evidence type="ECO:0000256" key="2">
    <source>
        <dbReference type="SAM" id="MobiDB-lite"/>
    </source>
</evidence>
<accession>A0A914YI14</accession>
<dbReference type="Proteomes" id="UP000887577">
    <property type="component" value="Unplaced"/>
</dbReference>
<feature type="region of interest" description="Disordered" evidence="2">
    <location>
        <begin position="27"/>
        <end position="91"/>
    </location>
</feature>
<dbReference type="AlphaFoldDB" id="A0A914YI14"/>
<keyword evidence="1" id="KW-0175">Coiled coil</keyword>
<name>A0A914YI14_9BILA</name>
<evidence type="ECO:0000313" key="4">
    <source>
        <dbReference type="WBParaSite" id="PSU_v2.g1912.t1"/>
    </source>
</evidence>
<dbReference type="PANTHER" id="PTHR46515">
    <property type="entry name" value="TATA ELEMENT MODULATORY FACTOR TMF1"/>
    <property type="match status" value="1"/>
</dbReference>
<dbReference type="WBParaSite" id="PSU_v2.g1912.t1">
    <property type="protein sequence ID" value="PSU_v2.g1912.t1"/>
    <property type="gene ID" value="PSU_v2.g1912"/>
</dbReference>
<feature type="region of interest" description="Disordered" evidence="2">
    <location>
        <begin position="623"/>
        <end position="644"/>
    </location>
</feature>
<feature type="region of interest" description="Disordered" evidence="2">
    <location>
        <begin position="103"/>
        <end position="157"/>
    </location>
</feature>
<evidence type="ECO:0000313" key="3">
    <source>
        <dbReference type="Proteomes" id="UP000887577"/>
    </source>
</evidence>
<protein>
    <submittedName>
        <fullName evidence="4">TATA element modulatory factor 1 TATA binding domain-containing protein</fullName>
    </submittedName>
</protein>
<sequence>MSFLADYAKSAIIQAQKRIDTVLDIRPEEEADDEEEENVLQNDSIEAEQEEISNVENGITKVGEEEAKAEKHDTWQLEGPSQNDPIVTEEPNPMRDLHVHGDVVICPDSPNSLSPTDDGRYPHASRSHTNTDDTQVSDFKSELPDPSEQNSLQPHFDPNRDEIVTIASSDIEVIRANDEWSTVSSHKPMKTDALSVSNIPPSIHHVVQSLNSHGNDEHQLASLKSQINMKDRQIEDLSASCKSLTQINNTLKQQNKKLTDKLSLMSKMQKDLVAKEVQIDELFAEGQKLSELNGRQSKEIKRLRQELSQLEIVTTARDAAILELQTLSKKLEAAEQNIAELEAQVDAAESANEKVLMEMSQNQEDADMSSKQFAEQQNKFEEAERIIHQLKTELALSKKEKNDIIAERDAEQRARIKFQTDMAIKDEKTNGILMDNESFKLKNERLKESIHELELRIQKYMENERNAAEQLAVATGPLLIRIDELENELKASRYDYNNILTRCKTLEANRDESDVIKTKFETKFQEQHSEILNLLRENQNLKHQLQTLEAKNSAVEQDSSFQLKALKKQLAEESEALSKIKKNFQNIMHDLKVQNEKNAELSPKVAAQEGEIQKLNSKISELSQTKSTEMFTPRPESAASFGRRNTSSNLSDDFVNTSHLGFVDYNYSGTSNEFTALQSELLNMTNLYNQTLNRVQILQTELFGQHKEYQLQIKLKEMDYERLNNDYEELLSEYGARVEQIEELQMDLDEVRKIVAQQAETVAKLEHELRKR</sequence>
<feature type="compositionally biased region" description="Basic and acidic residues" evidence="2">
    <location>
        <begin position="62"/>
        <end position="75"/>
    </location>
</feature>
<dbReference type="Gene3D" id="1.10.287.1490">
    <property type="match status" value="1"/>
</dbReference>
<keyword evidence="3" id="KW-1185">Reference proteome</keyword>